<proteinExistence type="inferred from homology"/>
<dbReference type="EMBL" id="JACI01000002">
    <property type="protein sequence ID" value="OAQ13914.1"/>
    <property type="molecule type" value="Genomic_DNA"/>
</dbReference>
<name>A0A179CVI3_BIBTR</name>
<keyword evidence="2" id="KW-0479">Metal-binding</keyword>
<gene>
    <name evidence="5" type="ORF">F480_05780</name>
</gene>
<evidence type="ECO:0000256" key="3">
    <source>
        <dbReference type="ARBA" id="ARBA00023239"/>
    </source>
</evidence>
<dbReference type="PANTHER" id="PTHR30502">
    <property type="entry name" value="2-KETO-3-DEOXY-L-RHAMNONATE ALDOLASE"/>
    <property type="match status" value="1"/>
</dbReference>
<dbReference type="PATRIC" id="fig|1261658.3.peg.1141"/>
<feature type="domain" description="HpcH/HpaI aldolase/citrate lyase" evidence="4">
    <location>
        <begin position="27"/>
        <end position="249"/>
    </location>
</feature>
<dbReference type="InterPro" id="IPR050251">
    <property type="entry name" value="HpcH-HpaI_aldolase"/>
</dbReference>
<evidence type="ECO:0000313" key="5">
    <source>
        <dbReference type="EMBL" id="OAQ13914.1"/>
    </source>
</evidence>
<dbReference type="AlphaFoldDB" id="A0A179CVI3"/>
<dbReference type="InterPro" id="IPR040442">
    <property type="entry name" value="Pyrv_kinase-like_dom_sf"/>
</dbReference>
<evidence type="ECO:0000256" key="2">
    <source>
        <dbReference type="ARBA" id="ARBA00022723"/>
    </source>
</evidence>
<dbReference type="GO" id="GO:0046872">
    <property type="term" value="F:metal ion binding"/>
    <property type="evidence" value="ECO:0007669"/>
    <property type="project" value="UniProtKB-KW"/>
</dbReference>
<comment type="similarity">
    <text evidence="1">Belongs to the HpcH/HpaI aldolase family.</text>
</comment>
<dbReference type="PANTHER" id="PTHR30502:SF0">
    <property type="entry name" value="PHOSPHOENOLPYRUVATE CARBOXYLASE FAMILY PROTEIN"/>
    <property type="match status" value="1"/>
</dbReference>
<accession>A0A179CVI3</accession>
<dbReference type="Gene3D" id="3.20.20.60">
    <property type="entry name" value="Phosphoenolpyruvate-binding domains"/>
    <property type="match status" value="1"/>
</dbReference>
<dbReference type="Proteomes" id="UP000078358">
    <property type="component" value="Unassembled WGS sequence"/>
</dbReference>
<reference evidence="5 6" key="1">
    <citation type="submission" date="2014-01" db="EMBL/GenBank/DDBJ databases">
        <authorList>
            <person name="Zuccon D."/>
        </authorList>
    </citation>
    <scope>NUCLEOTIDE SEQUENCE [LARGE SCALE GENOMIC DNA]</scope>
    <source>
        <strain evidence="5 6">Y31</strain>
    </source>
</reference>
<evidence type="ECO:0000259" key="4">
    <source>
        <dbReference type="Pfam" id="PF03328"/>
    </source>
</evidence>
<dbReference type="RefSeq" id="WP_064318487.1">
    <property type="nucleotide sequence ID" value="NZ_JACI01000002.1"/>
</dbReference>
<sequence length="263" mass="28282">MRQFDKDYLTNPFKQAVTNHQVQVGFALSSGSATVAEIVAGSGFDFLWIDGEHGPNTLETVLAQARAIAAYDSHVVVRPLESDRALIKQLLDAGIQSIIAPMIETGEQAKYVAESMYYPPKGKRGFGAPGARAGRWGRIPDYAASGEQHLFLALQIESKLGVQNAEAIAKTEGVDAIFLGPADLAVDMGYYGDFSGEEMQATIKKLIQDIRGWGKPVGTLASSPEEAQRYIEWGASFVVVGADVFALAHVADSTAEAYRVLKG</sequence>
<protein>
    <submittedName>
        <fullName evidence="5">PykF protein</fullName>
    </submittedName>
</protein>
<comment type="caution">
    <text evidence="5">The sequence shown here is derived from an EMBL/GenBank/DDBJ whole genome shotgun (WGS) entry which is preliminary data.</text>
</comment>
<keyword evidence="3" id="KW-0456">Lyase</keyword>
<dbReference type="InterPro" id="IPR005000">
    <property type="entry name" value="Aldolase/citrate-lyase_domain"/>
</dbReference>
<dbReference type="Pfam" id="PF03328">
    <property type="entry name" value="HpcH_HpaI"/>
    <property type="match status" value="1"/>
</dbReference>
<dbReference type="InterPro" id="IPR015813">
    <property type="entry name" value="Pyrv/PenolPyrv_kinase-like_dom"/>
</dbReference>
<dbReference type="SUPFAM" id="SSF51621">
    <property type="entry name" value="Phosphoenolpyruvate/pyruvate domain"/>
    <property type="match status" value="1"/>
</dbReference>
<evidence type="ECO:0000313" key="6">
    <source>
        <dbReference type="Proteomes" id="UP000078358"/>
    </source>
</evidence>
<dbReference type="GO" id="GO:0005737">
    <property type="term" value="C:cytoplasm"/>
    <property type="evidence" value="ECO:0007669"/>
    <property type="project" value="TreeGrafter"/>
</dbReference>
<organism evidence="5 6">
    <name type="scientific">Bibersteinia trehalosi Y31</name>
    <dbReference type="NCBI Taxonomy" id="1261658"/>
    <lineage>
        <taxon>Bacteria</taxon>
        <taxon>Pseudomonadati</taxon>
        <taxon>Pseudomonadota</taxon>
        <taxon>Gammaproteobacteria</taxon>
        <taxon>Pasteurellales</taxon>
        <taxon>Pasteurellaceae</taxon>
        <taxon>Bibersteinia</taxon>
    </lineage>
</organism>
<dbReference type="GO" id="GO:0016832">
    <property type="term" value="F:aldehyde-lyase activity"/>
    <property type="evidence" value="ECO:0007669"/>
    <property type="project" value="TreeGrafter"/>
</dbReference>
<evidence type="ECO:0000256" key="1">
    <source>
        <dbReference type="ARBA" id="ARBA00005568"/>
    </source>
</evidence>